<feature type="region of interest" description="Disordered" evidence="1">
    <location>
        <begin position="81"/>
        <end position="150"/>
    </location>
</feature>
<keyword evidence="3" id="KW-1185">Reference proteome</keyword>
<name>A0AAD3NL92_LATJO</name>
<dbReference type="EMBL" id="BRZM01001415">
    <property type="protein sequence ID" value="GLD73144.1"/>
    <property type="molecule type" value="Genomic_DNA"/>
</dbReference>
<protein>
    <submittedName>
        <fullName evidence="2">Inositol monophosphatase 1-like protein</fullName>
    </submittedName>
</protein>
<gene>
    <name evidence="2" type="ORF">AKAME5_002446900</name>
</gene>
<dbReference type="AlphaFoldDB" id="A0AAD3NL92"/>
<dbReference type="Proteomes" id="UP001279410">
    <property type="component" value="Unassembled WGS sequence"/>
</dbReference>
<organism evidence="2 3">
    <name type="scientific">Lates japonicus</name>
    <name type="common">Japanese lates</name>
    <dbReference type="NCBI Taxonomy" id="270547"/>
    <lineage>
        <taxon>Eukaryota</taxon>
        <taxon>Metazoa</taxon>
        <taxon>Chordata</taxon>
        <taxon>Craniata</taxon>
        <taxon>Vertebrata</taxon>
        <taxon>Euteleostomi</taxon>
        <taxon>Actinopterygii</taxon>
        <taxon>Neopterygii</taxon>
        <taxon>Teleostei</taxon>
        <taxon>Neoteleostei</taxon>
        <taxon>Acanthomorphata</taxon>
        <taxon>Carangaria</taxon>
        <taxon>Carangaria incertae sedis</taxon>
        <taxon>Centropomidae</taxon>
        <taxon>Lates</taxon>
    </lineage>
</organism>
<comment type="caution">
    <text evidence="2">The sequence shown here is derived from an EMBL/GenBank/DDBJ whole genome shotgun (WGS) entry which is preliminary data.</text>
</comment>
<evidence type="ECO:0000256" key="1">
    <source>
        <dbReference type="SAM" id="MobiDB-lite"/>
    </source>
</evidence>
<reference evidence="2" key="1">
    <citation type="submission" date="2022-08" db="EMBL/GenBank/DDBJ databases">
        <title>Genome sequencing of akame (Lates japonicus).</title>
        <authorList>
            <person name="Hashiguchi Y."/>
            <person name="Takahashi H."/>
        </authorList>
    </citation>
    <scope>NUCLEOTIDE SEQUENCE</scope>
    <source>
        <strain evidence="2">Kochi</strain>
    </source>
</reference>
<evidence type="ECO:0000313" key="3">
    <source>
        <dbReference type="Proteomes" id="UP001279410"/>
    </source>
</evidence>
<accession>A0AAD3NL92</accession>
<proteinExistence type="predicted"/>
<sequence length="150" mass="16381">MLPDRKCACIGHGSGRHVLCMTGGADATITSMQRWTSPLSAIVQEAGGVVIYDGRGNVTLRIHMMSRRVIAASSMEVARRIGAGDPGSLSPQDDEDLTEKAQEVSRRVEELQEIVSSLTDRRQQRSKVAPVRRRRNLEGAGSADPQQQQK</sequence>
<evidence type="ECO:0000313" key="2">
    <source>
        <dbReference type="EMBL" id="GLD73144.1"/>
    </source>
</evidence>
<feature type="compositionally biased region" description="Basic and acidic residues" evidence="1">
    <location>
        <begin position="98"/>
        <end position="110"/>
    </location>
</feature>